<gene>
    <name evidence="1" type="ORF">N8T08_001582</name>
</gene>
<name>A0ACC3ANF3_9EURO</name>
<accession>A0ACC3ANF3</accession>
<keyword evidence="2" id="KW-1185">Reference proteome</keyword>
<dbReference type="EMBL" id="JAOPJF010000120">
    <property type="protein sequence ID" value="KAK1139003.1"/>
    <property type="molecule type" value="Genomic_DNA"/>
</dbReference>
<organism evidence="1 2">
    <name type="scientific">Aspergillus melleus</name>
    <dbReference type="NCBI Taxonomy" id="138277"/>
    <lineage>
        <taxon>Eukaryota</taxon>
        <taxon>Fungi</taxon>
        <taxon>Dikarya</taxon>
        <taxon>Ascomycota</taxon>
        <taxon>Pezizomycotina</taxon>
        <taxon>Eurotiomycetes</taxon>
        <taxon>Eurotiomycetidae</taxon>
        <taxon>Eurotiales</taxon>
        <taxon>Aspergillaceae</taxon>
        <taxon>Aspergillus</taxon>
        <taxon>Aspergillus subgen. Circumdati</taxon>
    </lineage>
</organism>
<dbReference type="Proteomes" id="UP001177260">
    <property type="component" value="Unassembled WGS sequence"/>
</dbReference>
<proteinExistence type="predicted"/>
<protein>
    <submittedName>
        <fullName evidence="1">Uncharacterized protein</fullName>
    </submittedName>
</protein>
<evidence type="ECO:0000313" key="1">
    <source>
        <dbReference type="EMBL" id="KAK1139003.1"/>
    </source>
</evidence>
<reference evidence="1 2" key="1">
    <citation type="journal article" date="2023" name="ACS Omega">
        <title>Identification of the Neoaspergillic Acid Biosynthesis Gene Cluster by Establishing an In Vitro CRISPR-Ribonucleoprotein Genetic System in Aspergillus melleus.</title>
        <authorList>
            <person name="Yuan B."/>
            <person name="Grau M.F."/>
            <person name="Murata R.M."/>
            <person name="Torok T."/>
            <person name="Venkateswaran K."/>
            <person name="Stajich J.E."/>
            <person name="Wang C.C.C."/>
        </authorList>
    </citation>
    <scope>NUCLEOTIDE SEQUENCE [LARGE SCALE GENOMIC DNA]</scope>
    <source>
        <strain evidence="1 2">IMV 1140</strain>
    </source>
</reference>
<sequence length="223" mass="24477">MEMRSLTRSLLRARPTSLYTTTAPSSILGGQFLANQRFASSSSSSSSSSTTTSRGPRSQNKPSPSDSGASDFDQILDKLNINNAAPKSQNPYASTTPGATQQRTGGDGSNSSNNDGAFAVSRALNAATSPVVPLRKVALKLGPSLGRQVYVEPERGMDLASSLRVLQSTCNQNKVKQDTYSQKYHVRRGQVRKNLRVQRWRKLFKYSFQRTVARIDRMRAQGW</sequence>
<comment type="caution">
    <text evidence="1">The sequence shown here is derived from an EMBL/GenBank/DDBJ whole genome shotgun (WGS) entry which is preliminary data.</text>
</comment>
<evidence type="ECO:0000313" key="2">
    <source>
        <dbReference type="Proteomes" id="UP001177260"/>
    </source>
</evidence>